<organism evidence="1 2">
    <name type="scientific">Azospirillum lipoferum</name>
    <dbReference type="NCBI Taxonomy" id="193"/>
    <lineage>
        <taxon>Bacteria</taxon>
        <taxon>Pseudomonadati</taxon>
        <taxon>Pseudomonadota</taxon>
        <taxon>Alphaproteobacteria</taxon>
        <taxon>Rhodospirillales</taxon>
        <taxon>Azospirillaceae</taxon>
        <taxon>Azospirillum</taxon>
    </lineage>
</organism>
<comment type="caution">
    <text evidence="1">The sequence shown here is derived from an EMBL/GenBank/DDBJ whole genome shotgun (WGS) entry which is preliminary data.</text>
</comment>
<gene>
    <name evidence="1" type="ORF">FZ942_23435</name>
</gene>
<name>A0A5A9GJF2_AZOLI</name>
<dbReference type="RefSeq" id="WP_376992540.1">
    <property type="nucleotide sequence ID" value="NZ_JBHSJA010000004.1"/>
</dbReference>
<evidence type="ECO:0008006" key="3">
    <source>
        <dbReference type="Google" id="ProtNLM"/>
    </source>
</evidence>
<dbReference type="Proteomes" id="UP000324927">
    <property type="component" value="Unassembled WGS sequence"/>
</dbReference>
<dbReference type="AlphaFoldDB" id="A0A5A9GJF2"/>
<sequence length="174" mass="19057">MTARAIIPLTTPIASSMTDDSRRDHAGPSPERWVAESRVRWALIADRSSLLRDGLRLYLETLGWQVVAGDTMEDGLALMAASPSTPSDPIVPDLIVIGETGTERRGPCGPEPSVFDRLAAMRSAVRPLLLSIAAANHDLMVRARTRGFEAIHIAMPPLNLEELLLGCVRRIERR</sequence>
<accession>A0A5A9GJF2</accession>
<evidence type="ECO:0000313" key="2">
    <source>
        <dbReference type="Proteomes" id="UP000324927"/>
    </source>
</evidence>
<reference evidence="1 2" key="1">
    <citation type="submission" date="2019-08" db="EMBL/GenBank/DDBJ databases">
        <authorList>
            <person name="Grouzdev D."/>
            <person name="Tikhonova E."/>
            <person name="Kravchenko I."/>
        </authorList>
    </citation>
    <scope>NUCLEOTIDE SEQUENCE [LARGE SCALE GENOMIC DNA]</scope>
    <source>
        <strain evidence="1 2">59b</strain>
    </source>
</reference>
<protein>
    <recommendedName>
        <fullName evidence="3">Response regulatory domain-containing protein</fullName>
    </recommendedName>
</protein>
<dbReference type="EMBL" id="VTTN01000010">
    <property type="protein sequence ID" value="KAA0593832.1"/>
    <property type="molecule type" value="Genomic_DNA"/>
</dbReference>
<dbReference type="InterPro" id="IPR011006">
    <property type="entry name" value="CheY-like_superfamily"/>
</dbReference>
<evidence type="ECO:0000313" key="1">
    <source>
        <dbReference type="EMBL" id="KAA0593832.1"/>
    </source>
</evidence>
<dbReference type="SUPFAM" id="SSF52172">
    <property type="entry name" value="CheY-like"/>
    <property type="match status" value="1"/>
</dbReference>
<proteinExistence type="predicted"/>
<keyword evidence="2" id="KW-1185">Reference proteome</keyword>